<protein>
    <submittedName>
        <fullName evidence="2">Uncharacterized protein</fullName>
    </submittedName>
</protein>
<proteinExistence type="predicted"/>
<name>A0AAU8PMX6_EDWPI</name>
<evidence type="ECO:0000313" key="2">
    <source>
        <dbReference type="EMBL" id="ACY85093.1"/>
    </source>
</evidence>
<gene>
    <name evidence="2" type="ordered locus">ETAE_2258</name>
</gene>
<keyword evidence="1" id="KW-1133">Transmembrane helix</keyword>
<evidence type="ECO:0000256" key="1">
    <source>
        <dbReference type="SAM" id="Phobius"/>
    </source>
</evidence>
<reference evidence="2 3" key="1">
    <citation type="journal article" date="2009" name="PLoS ONE">
        <title>Genome sequence of the versatile fish pathogen Edwardsiella tarda provides insights into its adaptation to broad host ranges and intracellular niches.</title>
        <authorList>
            <person name="Wang Q."/>
            <person name="Yang M."/>
            <person name="Xiao J."/>
            <person name="Wu H."/>
            <person name="Wang X."/>
            <person name="Lv Y."/>
            <person name="Xu L."/>
            <person name="Zheng H."/>
            <person name="Wang S."/>
            <person name="Zhao G."/>
            <person name="Liu Q."/>
            <person name="Zhang Y."/>
        </authorList>
    </citation>
    <scope>NUCLEOTIDE SEQUENCE [LARGE SCALE GENOMIC DNA]</scope>
    <source>
        <strain evidence="3">EIB202 / CCTCC M208068</strain>
    </source>
</reference>
<feature type="transmembrane region" description="Helical" evidence="1">
    <location>
        <begin position="20"/>
        <end position="38"/>
    </location>
</feature>
<accession>A0AAU8PMX6</accession>
<dbReference type="EMBL" id="CP001135">
    <property type="protein sequence ID" value="ACY85093.1"/>
    <property type="molecule type" value="Genomic_DNA"/>
</dbReference>
<keyword evidence="1" id="KW-0472">Membrane</keyword>
<organism evidence="2 3">
    <name type="scientific">Edwardsiella piscicida</name>
    <dbReference type="NCBI Taxonomy" id="1263550"/>
    <lineage>
        <taxon>Bacteria</taxon>
        <taxon>Pseudomonadati</taxon>
        <taxon>Pseudomonadota</taxon>
        <taxon>Gammaproteobacteria</taxon>
        <taxon>Enterobacterales</taxon>
        <taxon>Hafniaceae</taxon>
        <taxon>Edwardsiella</taxon>
    </lineage>
</organism>
<dbReference type="Proteomes" id="UP000002634">
    <property type="component" value="Chromosome"/>
</dbReference>
<keyword evidence="3" id="KW-1185">Reference proteome</keyword>
<evidence type="ECO:0000313" key="3">
    <source>
        <dbReference type="Proteomes" id="UP000002634"/>
    </source>
</evidence>
<keyword evidence="1" id="KW-0812">Transmembrane</keyword>
<dbReference type="AlphaFoldDB" id="A0AAU8PMX6"/>
<sequence>MPGHKIGITRQNFSRFIQKYGIAIELYFFSGVGLRVFFYRCKARF</sequence>
<dbReference type="KEGG" id="etr:ETAE_2258"/>